<protein>
    <submittedName>
        <fullName evidence="2">DUF192 domain-containing protein</fullName>
    </submittedName>
</protein>
<dbReference type="InterPro" id="IPR003795">
    <property type="entry name" value="DUF192"/>
</dbReference>
<dbReference type="InterPro" id="IPR038695">
    <property type="entry name" value="Saro_0823-like_sf"/>
</dbReference>
<gene>
    <name evidence="2" type="ORF">F3W81_02980</name>
</gene>
<feature type="chain" id="PRO_5032951736" evidence="1">
    <location>
        <begin position="29"/>
        <end position="171"/>
    </location>
</feature>
<evidence type="ECO:0000313" key="3">
    <source>
        <dbReference type="Proteomes" id="UP000594118"/>
    </source>
</evidence>
<dbReference type="Proteomes" id="UP000594118">
    <property type="component" value="Chromosome"/>
</dbReference>
<dbReference type="RefSeq" id="WP_193082191.1">
    <property type="nucleotide sequence ID" value="NZ_CP045201.1"/>
</dbReference>
<dbReference type="PANTHER" id="PTHR37953:SF1">
    <property type="entry name" value="UPF0127 PROTEIN MJ1496"/>
    <property type="match status" value="1"/>
</dbReference>
<dbReference type="Gene3D" id="2.60.120.1140">
    <property type="entry name" value="Protein of unknown function DUF192"/>
    <property type="match status" value="1"/>
</dbReference>
<dbReference type="Pfam" id="PF02643">
    <property type="entry name" value="DUF192"/>
    <property type="match status" value="1"/>
</dbReference>
<dbReference type="PANTHER" id="PTHR37953">
    <property type="entry name" value="UPF0127 PROTEIN MJ1496"/>
    <property type="match status" value="1"/>
</dbReference>
<evidence type="ECO:0000313" key="2">
    <source>
        <dbReference type="EMBL" id="QOL79876.1"/>
    </source>
</evidence>
<proteinExistence type="predicted"/>
<dbReference type="EMBL" id="CP045201">
    <property type="protein sequence ID" value="QOL79876.1"/>
    <property type="molecule type" value="Genomic_DNA"/>
</dbReference>
<evidence type="ECO:0000256" key="1">
    <source>
        <dbReference type="SAM" id="SignalP"/>
    </source>
</evidence>
<organism evidence="2 3">
    <name type="scientific">Pseudooceanicola spongiae</name>
    <dbReference type="NCBI Taxonomy" id="2613965"/>
    <lineage>
        <taxon>Bacteria</taxon>
        <taxon>Pseudomonadati</taxon>
        <taxon>Pseudomonadota</taxon>
        <taxon>Alphaproteobacteria</taxon>
        <taxon>Rhodobacterales</taxon>
        <taxon>Paracoccaceae</taxon>
        <taxon>Pseudooceanicola</taxon>
    </lineage>
</organism>
<sequence>MQGAAKVRFQSITLASLCLLLTSLVPAAATETCREDRVELRGPWGAARFRVEVADDATERAQGLMFREQMSSGAGMLFIYERPQIANFWMRNTLIPLDMIFMDPTGKVTAIQRMAKPKDETPLSGGANVLYVLEINGGLAERMGIDIGSQMRHPAVAPDLAVWSCDPAVAE</sequence>
<name>A0A7L9WKG4_9RHOB</name>
<keyword evidence="3" id="KW-1185">Reference proteome</keyword>
<accession>A0A7L9WKG4</accession>
<feature type="signal peptide" evidence="1">
    <location>
        <begin position="1"/>
        <end position="28"/>
    </location>
</feature>
<dbReference type="AlphaFoldDB" id="A0A7L9WKG4"/>
<dbReference type="KEGG" id="pshq:F3W81_02980"/>
<keyword evidence="1" id="KW-0732">Signal</keyword>
<reference evidence="2 3" key="1">
    <citation type="submission" date="2019-10" db="EMBL/GenBank/DDBJ databases">
        <title>Pseudopuniceibacterium sp. HQ09 islated from Antarctica.</title>
        <authorList>
            <person name="Liao L."/>
            <person name="Su S."/>
            <person name="Chen B."/>
            <person name="Yu Y."/>
        </authorList>
    </citation>
    <scope>NUCLEOTIDE SEQUENCE [LARGE SCALE GENOMIC DNA]</scope>
    <source>
        <strain evidence="2 3">HQ09</strain>
    </source>
</reference>